<comment type="similarity">
    <text evidence="2 6">Belongs to the plant self-incompatibility (S1) protein family.</text>
</comment>
<dbReference type="Pfam" id="PF05938">
    <property type="entry name" value="Self-incomp_S1"/>
    <property type="match status" value="1"/>
</dbReference>
<dbReference type="EMBL" id="MNCJ02000325">
    <property type="protein sequence ID" value="KAF5787872.1"/>
    <property type="molecule type" value="Genomic_DNA"/>
</dbReference>
<dbReference type="OMA" id="YCTEREY"/>
<dbReference type="PANTHER" id="PTHR31232:SF172">
    <property type="entry name" value="S-PROTEIN HOMOLOG"/>
    <property type="match status" value="1"/>
</dbReference>
<evidence type="ECO:0000313" key="9">
    <source>
        <dbReference type="Proteomes" id="UP000215914"/>
    </source>
</evidence>
<dbReference type="Proteomes" id="UP000215914">
    <property type="component" value="Chromosome 10"/>
</dbReference>
<dbReference type="AlphaFoldDB" id="A0A251TN73"/>
<comment type="subcellular location">
    <subcellularLocation>
        <location evidence="1 6">Secreted</location>
    </subcellularLocation>
</comment>
<feature type="chain" id="PRO_5025094325" description="S-protein homolog" evidence="6">
    <location>
        <begin position="23"/>
        <end position="150"/>
    </location>
</feature>
<dbReference type="GO" id="GO:0005576">
    <property type="term" value="C:extracellular region"/>
    <property type="evidence" value="ECO:0007669"/>
    <property type="project" value="UniProtKB-SubCell"/>
</dbReference>
<feature type="signal peptide" evidence="6">
    <location>
        <begin position="1"/>
        <end position="22"/>
    </location>
</feature>
<dbReference type="Gramene" id="mRNA:HanXRQr2_Chr10g0457731">
    <property type="protein sequence ID" value="CDS:HanXRQr2_Chr10g0457731.1"/>
    <property type="gene ID" value="HanXRQr2_Chr10g0457731"/>
</dbReference>
<protein>
    <recommendedName>
        <fullName evidence="6">S-protein homolog</fullName>
    </recommendedName>
</protein>
<sequence length="150" mass="17720">MKSLFFLFFYLVITTNVSLIGSTQITPLISNTTKKTCLFHYWTVYIYNGIKDPITVHVQSGDDDLGNHTLATNDNQNWSFCEGVTFKTLFYAHFYWNSKIAFFDVYTDHISDTYCTEREYRKPGRCFWLVTEDGFYVGDHVRPYTKLHDW</sequence>
<gene>
    <name evidence="8" type="ORF">HannXRQ_Chr10g0311181</name>
    <name evidence="7" type="ORF">HanXRQr2_Chr10g0457731</name>
</gene>
<evidence type="ECO:0000256" key="3">
    <source>
        <dbReference type="ARBA" id="ARBA00022471"/>
    </source>
</evidence>
<name>A0A251TN73_HELAN</name>
<evidence type="ECO:0000256" key="1">
    <source>
        <dbReference type="ARBA" id="ARBA00004613"/>
    </source>
</evidence>
<dbReference type="PANTHER" id="PTHR31232">
    <property type="match status" value="1"/>
</dbReference>
<keyword evidence="5 6" id="KW-0732">Signal</keyword>
<keyword evidence="4 6" id="KW-0964">Secreted</keyword>
<evidence type="ECO:0000256" key="5">
    <source>
        <dbReference type="ARBA" id="ARBA00022729"/>
    </source>
</evidence>
<dbReference type="GO" id="GO:0060320">
    <property type="term" value="P:rejection of self pollen"/>
    <property type="evidence" value="ECO:0007669"/>
    <property type="project" value="UniProtKB-KW"/>
</dbReference>
<accession>A0A251TN73</accession>
<evidence type="ECO:0000256" key="2">
    <source>
        <dbReference type="ARBA" id="ARBA00005581"/>
    </source>
</evidence>
<reference evidence="7 9" key="1">
    <citation type="journal article" date="2017" name="Nature">
        <title>The sunflower genome provides insights into oil metabolism, flowering and Asterid evolution.</title>
        <authorList>
            <person name="Badouin H."/>
            <person name="Gouzy J."/>
            <person name="Grassa C.J."/>
            <person name="Murat F."/>
            <person name="Staton S.E."/>
            <person name="Cottret L."/>
            <person name="Lelandais-Briere C."/>
            <person name="Owens G.L."/>
            <person name="Carrere S."/>
            <person name="Mayjonade B."/>
            <person name="Legrand L."/>
            <person name="Gill N."/>
            <person name="Kane N.C."/>
            <person name="Bowers J.E."/>
            <person name="Hubner S."/>
            <person name="Bellec A."/>
            <person name="Berard A."/>
            <person name="Berges H."/>
            <person name="Blanchet N."/>
            <person name="Boniface M.C."/>
            <person name="Brunel D."/>
            <person name="Catrice O."/>
            <person name="Chaidir N."/>
            <person name="Claudel C."/>
            <person name="Donnadieu C."/>
            <person name="Faraut T."/>
            <person name="Fievet G."/>
            <person name="Helmstetter N."/>
            <person name="King M."/>
            <person name="Knapp S.J."/>
            <person name="Lai Z."/>
            <person name="Le Paslier M.C."/>
            <person name="Lippi Y."/>
            <person name="Lorenzon L."/>
            <person name="Mandel J.R."/>
            <person name="Marage G."/>
            <person name="Marchand G."/>
            <person name="Marquand E."/>
            <person name="Bret-Mestries E."/>
            <person name="Morien E."/>
            <person name="Nambeesan S."/>
            <person name="Nguyen T."/>
            <person name="Pegot-Espagnet P."/>
            <person name="Pouilly N."/>
            <person name="Raftis F."/>
            <person name="Sallet E."/>
            <person name="Schiex T."/>
            <person name="Thomas J."/>
            <person name="Vandecasteele C."/>
            <person name="Vares D."/>
            <person name="Vear F."/>
            <person name="Vautrin S."/>
            <person name="Crespi M."/>
            <person name="Mangin B."/>
            <person name="Burke J.M."/>
            <person name="Salse J."/>
            <person name="Munos S."/>
            <person name="Vincourt P."/>
            <person name="Rieseberg L.H."/>
            <person name="Langlade N.B."/>
        </authorList>
    </citation>
    <scope>NUCLEOTIDE SEQUENCE [LARGE SCALE GENOMIC DNA]</scope>
    <source>
        <strain evidence="9">cv. SF193</strain>
        <tissue evidence="7">Leaves</tissue>
    </source>
</reference>
<evidence type="ECO:0000256" key="4">
    <source>
        <dbReference type="ARBA" id="ARBA00022525"/>
    </source>
</evidence>
<keyword evidence="3 6" id="KW-0713">Self-incompatibility</keyword>
<evidence type="ECO:0000256" key="6">
    <source>
        <dbReference type="RuleBase" id="RU367044"/>
    </source>
</evidence>
<reference evidence="7" key="3">
    <citation type="submission" date="2020-06" db="EMBL/GenBank/DDBJ databases">
        <title>Helianthus annuus Genome sequencing and assembly Release 2.</title>
        <authorList>
            <person name="Gouzy J."/>
            <person name="Langlade N."/>
            <person name="Munos S."/>
        </authorList>
    </citation>
    <scope>NUCLEOTIDE SEQUENCE</scope>
    <source>
        <tissue evidence="7">Leaves</tissue>
    </source>
</reference>
<proteinExistence type="inferred from homology"/>
<keyword evidence="9" id="KW-1185">Reference proteome</keyword>
<organism evidence="8 9">
    <name type="scientific">Helianthus annuus</name>
    <name type="common">Common sunflower</name>
    <dbReference type="NCBI Taxonomy" id="4232"/>
    <lineage>
        <taxon>Eukaryota</taxon>
        <taxon>Viridiplantae</taxon>
        <taxon>Streptophyta</taxon>
        <taxon>Embryophyta</taxon>
        <taxon>Tracheophyta</taxon>
        <taxon>Spermatophyta</taxon>
        <taxon>Magnoliopsida</taxon>
        <taxon>eudicotyledons</taxon>
        <taxon>Gunneridae</taxon>
        <taxon>Pentapetalae</taxon>
        <taxon>asterids</taxon>
        <taxon>campanulids</taxon>
        <taxon>Asterales</taxon>
        <taxon>Asteraceae</taxon>
        <taxon>Asteroideae</taxon>
        <taxon>Heliantheae alliance</taxon>
        <taxon>Heliantheae</taxon>
        <taxon>Helianthus</taxon>
    </lineage>
</organism>
<evidence type="ECO:0000313" key="8">
    <source>
        <dbReference type="EMBL" id="OTG12578.1"/>
    </source>
</evidence>
<dbReference type="EMBL" id="CM007899">
    <property type="protein sequence ID" value="OTG12578.1"/>
    <property type="molecule type" value="Genomic_DNA"/>
</dbReference>
<evidence type="ECO:0000313" key="7">
    <source>
        <dbReference type="EMBL" id="KAF5787872.1"/>
    </source>
</evidence>
<dbReference type="InterPro" id="IPR010264">
    <property type="entry name" value="Self-incomp_S1"/>
</dbReference>
<dbReference type="InParanoid" id="A0A251TN73"/>
<reference evidence="8" key="2">
    <citation type="submission" date="2017-02" db="EMBL/GenBank/DDBJ databases">
        <title>Sunflower complete genome.</title>
        <authorList>
            <person name="Langlade N."/>
            <person name="Munos S."/>
        </authorList>
    </citation>
    <scope>NUCLEOTIDE SEQUENCE [LARGE SCALE GENOMIC DNA]</scope>
    <source>
        <tissue evidence="8">Leaves</tissue>
    </source>
</reference>